<sequence length="108" mass="12217">METNRPGSKYPEVEYPAGTTTIELSDTYLLCMERPFMIKNAIRDRADSRVYLIGDRSTDDRRLGCGVYLEGLRNPSHPLQKTRHIRSLANFNTHAQSQMEAALGNSSI</sequence>
<proteinExistence type="predicted"/>
<organism evidence="1 2">
    <name type="scientific">Cryptomeria japonica</name>
    <name type="common">Japanese cedar</name>
    <name type="synonym">Cupressus japonica</name>
    <dbReference type="NCBI Taxonomy" id="3369"/>
    <lineage>
        <taxon>Eukaryota</taxon>
        <taxon>Viridiplantae</taxon>
        <taxon>Streptophyta</taxon>
        <taxon>Embryophyta</taxon>
        <taxon>Tracheophyta</taxon>
        <taxon>Spermatophyta</taxon>
        <taxon>Pinopsida</taxon>
        <taxon>Pinidae</taxon>
        <taxon>Conifers II</taxon>
        <taxon>Cupressales</taxon>
        <taxon>Cupressaceae</taxon>
        <taxon>Cryptomeria</taxon>
    </lineage>
</organism>
<dbReference type="EMBL" id="BSEH01000190">
    <property type="protein sequence ID" value="GLJ57800.1"/>
    <property type="molecule type" value="Genomic_DNA"/>
</dbReference>
<dbReference type="Proteomes" id="UP001234787">
    <property type="component" value="Unassembled WGS sequence"/>
</dbReference>
<comment type="caution">
    <text evidence="1">The sequence shown here is derived from an EMBL/GenBank/DDBJ whole genome shotgun (WGS) entry which is preliminary data.</text>
</comment>
<dbReference type="AlphaFoldDB" id="A0AAD3NLM4"/>
<gene>
    <name evidence="1" type="ORF">SUGI_1373590</name>
</gene>
<evidence type="ECO:0000313" key="2">
    <source>
        <dbReference type="Proteomes" id="UP001234787"/>
    </source>
</evidence>
<reference evidence="1" key="1">
    <citation type="submission" date="2022-12" db="EMBL/GenBank/DDBJ databases">
        <title>Chromosome-Level Genome Assembly of Japanese Cedar (Cryptomeriajaponica D. Don).</title>
        <authorList>
            <person name="Fujino T."/>
            <person name="Yamaguchi K."/>
            <person name="Yokoyama T."/>
            <person name="Hamanaka T."/>
            <person name="Harazono Y."/>
            <person name="Kamada H."/>
            <person name="Kobayashi W."/>
            <person name="Ujino-Ihara T."/>
            <person name="Uchiyama K."/>
            <person name="Matsumoto A."/>
            <person name="Izuno A."/>
            <person name="Tsumura Y."/>
            <person name="Toyoda A."/>
            <person name="Shigenobu S."/>
            <person name="Moriguchi Y."/>
            <person name="Ueno S."/>
            <person name="Kasahara M."/>
        </authorList>
    </citation>
    <scope>NUCLEOTIDE SEQUENCE</scope>
</reference>
<evidence type="ECO:0000313" key="1">
    <source>
        <dbReference type="EMBL" id="GLJ57800.1"/>
    </source>
</evidence>
<keyword evidence="2" id="KW-1185">Reference proteome</keyword>
<protein>
    <submittedName>
        <fullName evidence="1">Uncharacterized protein</fullName>
    </submittedName>
</protein>
<accession>A0AAD3NLM4</accession>
<name>A0AAD3NLM4_CRYJA</name>